<dbReference type="GeneID" id="18882944"/>
<dbReference type="Proteomes" id="UP000054196">
    <property type="component" value="Unassembled WGS sequence"/>
</dbReference>
<protein>
    <submittedName>
        <fullName evidence="2">Uncharacterized protein</fullName>
    </submittedName>
</protein>
<dbReference type="AlphaFoldDB" id="R7S2N5"/>
<accession>R7S2N5</accession>
<feature type="compositionally biased region" description="Basic and acidic residues" evidence="1">
    <location>
        <begin position="109"/>
        <end position="118"/>
    </location>
</feature>
<dbReference type="RefSeq" id="XP_007389283.1">
    <property type="nucleotide sequence ID" value="XM_007389221.1"/>
</dbReference>
<reference evidence="3" key="1">
    <citation type="journal article" date="2012" name="Science">
        <title>The Paleozoic origin of enzymatic lignin decomposition reconstructed from 31 fungal genomes.</title>
        <authorList>
            <person name="Floudas D."/>
            <person name="Binder M."/>
            <person name="Riley R."/>
            <person name="Barry K."/>
            <person name="Blanchette R.A."/>
            <person name="Henrissat B."/>
            <person name="Martinez A.T."/>
            <person name="Otillar R."/>
            <person name="Spatafora J.W."/>
            <person name="Yadav J.S."/>
            <person name="Aerts A."/>
            <person name="Benoit I."/>
            <person name="Boyd A."/>
            <person name="Carlson A."/>
            <person name="Copeland A."/>
            <person name="Coutinho P.M."/>
            <person name="de Vries R.P."/>
            <person name="Ferreira P."/>
            <person name="Findley K."/>
            <person name="Foster B."/>
            <person name="Gaskell J."/>
            <person name="Glotzer D."/>
            <person name="Gorecki P."/>
            <person name="Heitman J."/>
            <person name="Hesse C."/>
            <person name="Hori C."/>
            <person name="Igarashi K."/>
            <person name="Jurgens J.A."/>
            <person name="Kallen N."/>
            <person name="Kersten P."/>
            <person name="Kohler A."/>
            <person name="Kuees U."/>
            <person name="Kumar T.K.A."/>
            <person name="Kuo A."/>
            <person name="LaButti K."/>
            <person name="Larrondo L.F."/>
            <person name="Lindquist E."/>
            <person name="Ling A."/>
            <person name="Lombard V."/>
            <person name="Lucas S."/>
            <person name="Lundell T."/>
            <person name="Martin R."/>
            <person name="McLaughlin D.J."/>
            <person name="Morgenstern I."/>
            <person name="Morin E."/>
            <person name="Murat C."/>
            <person name="Nagy L.G."/>
            <person name="Nolan M."/>
            <person name="Ohm R.A."/>
            <person name="Patyshakuliyeva A."/>
            <person name="Rokas A."/>
            <person name="Ruiz-Duenas F.J."/>
            <person name="Sabat G."/>
            <person name="Salamov A."/>
            <person name="Samejima M."/>
            <person name="Schmutz J."/>
            <person name="Slot J.C."/>
            <person name="St John F."/>
            <person name="Stenlid J."/>
            <person name="Sun H."/>
            <person name="Sun S."/>
            <person name="Syed K."/>
            <person name="Tsang A."/>
            <person name="Wiebenga A."/>
            <person name="Young D."/>
            <person name="Pisabarro A."/>
            <person name="Eastwood D.C."/>
            <person name="Martin F."/>
            <person name="Cullen D."/>
            <person name="Grigoriev I.V."/>
            <person name="Hibbett D.S."/>
        </authorList>
    </citation>
    <scope>NUCLEOTIDE SEQUENCE [LARGE SCALE GENOMIC DNA]</scope>
    <source>
        <strain evidence="3">HHB-11173 SS5</strain>
    </source>
</reference>
<feature type="compositionally biased region" description="Polar residues" evidence="1">
    <location>
        <begin position="51"/>
        <end position="71"/>
    </location>
</feature>
<evidence type="ECO:0000313" key="3">
    <source>
        <dbReference type="Proteomes" id="UP000054196"/>
    </source>
</evidence>
<dbReference type="EMBL" id="JH687562">
    <property type="protein sequence ID" value="EIN03511.1"/>
    <property type="molecule type" value="Genomic_DNA"/>
</dbReference>
<feature type="compositionally biased region" description="Polar residues" evidence="1">
    <location>
        <begin position="79"/>
        <end position="90"/>
    </location>
</feature>
<feature type="region of interest" description="Disordered" evidence="1">
    <location>
        <begin position="1"/>
        <end position="129"/>
    </location>
</feature>
<dbReference type="KEGG" id="psq:PUNSTDRAFT_48073"/>
<feature type="compositionally biased region" description="Low complexity" evidence="1">
    <location>
        <begin position="91"/>
        <end position="108"/>
    </location>
</feature>
<evidence type="ECO:0000313" key="2">
    <source>
        <dbReference type="EMBL" id="EIN03511.1"/>
    </source>
</evidence>
<evidence type="ECO:0000256" key="1">
    <source>
        <dbReference type="SAM" id="MobiDB-lite"/>
    </source>
</evidence>
<keyword evidence="3" id="KW-1185">Reference proteome</keyword>
<sequence length="403" mass="43985">MPPASRVSNPAIAFPSISLKDKDHGATSLSRSDVEEARAGRKPSLLRSLSRKYNISSSSLSRQKSVESVSSIDGDDTVAGSTRHSTSPLESTLSSGPFSLSSLSISEKSITRRQERTNSDISINDNPPVPRSLGLVSAAAKELAQLVQGQTPEKRIRVNSPTGGVDAPRIRQRLDSLVEPMEDSAFFNGKDVEPVIEAAKRAMRARLPKAQPTPASSGTARVSDADASSSAFAAIQKQRYSLELILFENRIEELWDQPLDEIAFFNGCLALRDLDSRPAADLPVPRILDISIDCADNEEQRVERVDAEDNIELEGGIAMERCWHYSDGVGSVGNRGWFSLFWVPLPMSVFHHGDYIDEFTITAAVRVGFDEQETEEPITFAASESTTISNLRWADYAGKSSSV</sequence>
<dbReference type="HOGENOM" id="CLU_683599_0_0_1"/>
<proteinExistence type="predicted"/>
<organism evidence="2 3">
    <name type="scientific">Punctularia strigosozonata (strain HHB-11173)</name>
    <name type="common">White-rot fungus</name>
    <dbReference type="NCBI Taxonomy" id="741275"/>
    <lineage>
        <taxon>Eukaryota</taxon>
        <taxon>Fungi</taxon>
        <taxon>Dikarya</taxon>
        <taxon>Basidiomycota</taxon>
        <taxon>Agaricomycotina</taxon>
        <taxon>Agaricomycetes</taxon>
        <taxon>Corticiales</taxon>
        <taxon>Punctulariaceae</taxon>
        <taxon>Punctularia</taxon>
    </lineage>
</organism>
<gene>
    <name evidence="2" type="ORF">PUNSTDRAFT_48073</name>
</gene>
<name>R7S2N5_PUNST</name>